<feature type="transmembrane region" description="Helical" evidence="2">
    <location>
        <begin position="143"/>
        <end position="161"/>
    </location>
</feature>
<dbReference type="SUPFAM" id="SSF81324">
    <property type="entry name" value="Voltage-gated potassium channels"/>
    <property type="match status" value="1"/>
</dbReference>
<dbReference type="InterPro" id="IPR013099">
    <property type="entry name" value="K_chnl_dom"/>
</dbReference>
<comment type="caution">
    <text evidence="4">The sequence shown here is derived from an EMBL/GenBank/DDBJ whole genome shotgun (WGS) entry which is preliminary data.</text>
</comment>
<comment type="subcellular location">
    <subcellularLocation>
        <location evidence="1">Cell membrane</location>
        <topology evidence="1">Multi-pass membrane protein</topology>
    </subcellularLocation>
</comment>
<protein>
    <submittedName>
        <fullName evidence="4">NAD-binding protein of Kef-type K+ transporter</fullName>
    </submittedName>
</protein>
<dbReference type="PANTHER" id="PTHR43833">
    <property type="entry name" value="POTASSIUM CHANNEL PROTEIN 2-RELATED-RELATED"/>
    <property type="match status" value="1"/>
</dbReference>
<dbReference type="InterPro" id="IPR003148">
    <property type="entry name" value="RCK_N"/>
</dbReference>
<organism evidence="4 5">
    <name type="scientific">Mycolicibacterium murale</name>
    <dbReference type="NCBI Taxonomy" id="182220"/>
    <lineage>
        <taxon>Bacteria</taxon>
        <taxon>Bacillati</taxon>
        <taxon>Actinomycetota</taxon>
        <taxon>Actinomycetes</taxon>
        <taxon>Mycobacteriales</taxon>
        <taxon>Mycobacteriaceae</taxon>
        <taxon>Mycolicibacterium</taxon>
    </lineage>
</organism>
<dbReference type="InterPro" id="IPR036291">
    <property type="entry name" value="NAD(P)-bd_dom_sf"/>
</dbReference>
<evidence type="ECO:0000256" key="1">
    <source>
        <dbReference type="ARBA" id="ARBA00004651"/>
    </source>
</evidence>
<evidence type="ECO:0000259" key="3">
    <source>
        <dbReference type="PROSITE" id="PS51201"/>
    </source>
</evidence>
<dbReference type="PROSITE" id="PS51201">
    <property type="entry name" value="RCK_N"/>
    <property type="match status" value="1"/>
</dbReference>
<dbReference type="Gene3D" id="3.40.50.720">
    <property type="entry name" value="NAD(P)-binding Rossmann-like Domain"/>
    <property type="match status" value="1"/>
</dbReference>
<dbReference type="AlphaFoldDB" id="A0A7I9WJL1"/>
<dbReference type="Gene3D" id="1.10.287.70">
    <property type="match status" value="1"/>
</dbReference>
<proteinExistence type="predicted"/>
<dbReference type="Pfam" id="PF02254">
    <property type="entry name" value="TrkA_N"/>
    <property type="match status" value="1"/>
</dbReference>
<keyword evidence="2" id="KW-0472">Membrane</keyword>
<dbReference type="PANTHER" id="PTHR43833:SF9">
    <property type="entry name" value="POTASSIUM CHANNEL PROTEIN YUGO-RELATED"/>
    <property type="match status" value="1"/>
</dbReference>
<dbReference type="GO" id="GO:0005886">
    <property type="term" value="C:plasma membrane"/>
    <property type="evidence" value="ECO:0007669"/>
    <property type="project" value="UniProtKB-SubCell"/>
</dbReference>
<feature type="transmembrane region" description="Helical" evidence="2">
    <location>
        <begin position="75"/>
        <end position="91"/>
    </location>
</feature>
<dbReference type="SUPFAM" id="SSF51735">
    <property type="entry name" value="NAD(P)-binding Rossmann-fold domains"/>
    <property type="match status" value="1"/>
</dbReference>
<dbReference type="Proteomes" id="UP000465241">
    <property type="component" value="Unassembled WGS sequence"/>
</dbReference>
<evidence type="ECO:0000313" key="5">
    <source>
        <dbReference type="Proteomes" id="UP000465241"/>
    </source>
</evidence>
<evidence type="ECO:0000256" key="2">
    <source>
        <dbReference type="SAM" id="Phobius"/>
    </source>
</evidence>
<reference evidence="4 5" key="1">
    <citation type="journal article" date="2019" name="Emerg. Microbes Infect.">
        <title>Comprehensive subspecies identification of 175 nontuberculous mycobacteria species based on 7547 genomic profiles.</title>
        <authorList>
            <person name="Matsumoto Y."/>
            <person name="Kinjo T."/>
            <person name="Motooka D."/>
            <person name="Nabeya D."/>
            <person name="Jung N."/>
            <person name="Uechi K."/>
            <person name="Horii T."/>
            <person name="Iida T."/>
            <person name="Fujita J."/>
            <person name="Nakamura S."/>
        </authorList>
    </citation>
    <scope>NUCLEOTIDE SEQUENCE [LARGE SCALE GENOMIC DNA]</scope>
    <source>
        <strain evidence="4 5">JCM 13392</strain>
    </source>
</reference>
<dbReference type="EMBL" id="BLKT01000003">
    <property type="protein sequence ID" value="GFG57520.1"/>
    <property type="molecule type" value="Genomic_DNA"/>
</dbReference>
<keyword evidence="5" id="KW-1185">Reference proteome</keyword>
<dbReference type="GO" id="GO:0006813">
    <property type="term" value="P:potassium ion transport"/>
    <property type="evidence" value="ECO:0007669"/>
    <property type="project" value="InterPro"/>
</dbReference>
<feature type="domain" description="RCK N-terminal" evidence="3">
    <location>
        <begin position="177"/>
        <end position="297"/>
    </location>
</feature>
<sequence>MLPGVPGSLVGGDRRCDQEEQACSPARCTISGSRARRYRAAFDENLTGRPHSALGEVLRIPEPFVSPGRRIARRVFYALTALAAVVLVVWLDRDGYTDSRDGSVSFLDCIYYATVSLSTTGYGDIAPITPTARLVNVVVVTPLRVIFLIILIGTTVEALTAQSRRVLRIQRWRSAVRMHTVVIGYGTKGRAAVAAMIGNGVPPADIVVVDPSEAALERARSAGLTTVRGDASHSDILRLAGTPRARSIVVAPDNDAAAVLVTLTARQLAPDATIIAAARESETEHLLRRSGADSTVVSSETAGRLLGMATRNDGLVDVTKDLLTPHTGLSISERAVTQHEAGRAPGQLEDAVVAVVRQGRLLRSGAAATELQVGDRLLYVDRPD</sequence>
<accession>A0A7I9WJL1</accession>
<evidence type="ECO:0000313" key="4">
    <source>
        <dbReference type="EMBL" id="GFG57520.1"/>
    </source>
</evidence>
<keyword evidence="2" id="KW-0812">Transmembrane</keyword>
<gene>
    <name evidence="4" type="ORF">MMUR_16560</name>
</gene>
<dbReference type="InterPro" id="IPR050721">
    <property type="entry name" value="Trk_Ktr_HKT_K-transport"/>
</dbReference>
<dbReference type="Pfam" id="PF07885">
    <property type="entry name" value="Ion_trans_2"/>
    <property type="match status" value="1"/>
</dbReference>
<name>A0A7I9WJL1_9MYCO</name>
<keyword evidence="2" id="KW-1133">Transmembrane helix</keyword>